<dbReference type="AlphaFoldDB" id="A0A6C0E842"/>
<accession>A0A6C0E842</accession>
<proteinExistence type="predicted"/>
<organism evidence="2">
    <name type="scientific">viral metagenome</name>
    <dbReference type="NCBI Taxonomy" id="1070528"/>
    <lineage>
        <taxon>unclassified sequences</taxon>
        <taxon>metagenomes</taxon>
        <taxon>organismal metagenomes</taxon>
    </lineage>
</organism>
<sequence>MDLDNFYASKTTLDRLNDSFDGAYLELLNLISDNFLDSDITGIELWEEFCIKPRLEKEKKKREEKEKQQKATENLRKLKSLMREKPSPDKCQAIIHIKKELRQCQNIPLPDDDLCTHHEKLDVLPYGRVELIDD</sequence>
<reference evidence="2" key="1">
    <citation type="journal article" date="2020" name="Nature">
        <title>Giant virus diversity and host interactions through global metagenomics.</title>
        <authorList>
            <person name="Schulz F."/>
            <person name="Roux S."/>
            <person name="Paez-Espino D."/>
            <person name="Jungbluth S."/>
            <person name="Walsh D.A."/>
            <person name="Denef V.J."/>
            <person name="McMahon K.D."/>
            <person name="Konstantinidis K.T."/>
            <person name="Eloe-Fadrosh E.A."/>
            <person name="Kyrpides N.C."/>
            <person name="Woyke T."/>
        </authorList>
    </citation>
    <scope>NUCLEOTIDE SEQUENCE</scope>
    <source>
        <strain evidence="2">GVMAG-M-3300023179-150</strain>
    </source>
</reference>
<evidence type="ECO:0000256" key="1">
    <source>
        <dbReference type="SAM" id="MobiDB-lite"/>
    </source>
</evidence>
<feature type="region of interest" description="Disordered" evidence="1">
    <location>
        <begin position="58"/>
        <end position="87"/>
    </location>
</feature>
<name>A0A6C0E842_9ZZZZ</name>
<protein>
    <submittedName>
        <fullName evidence="2">Uncharacterized protein</fullName>
    </submittedName>
</protein>
<dbReference type="EMBL" id="MN739748">
    <property type="protein sequence ID" value="QHT24740.1"/>
    <property type="molecule type" value="Genomic_DNA"/>
</dbReference>
<evidence type="ECO:0000313" key="2">
    <source>
        <dbReference type="EMBL" id="QHT24740.1"/>
    </source>
</evidence>